<reference evidence="2" key="1">
    <citation type="journal article" date="2017" name="Genome Biol.">
        <title>Comparative genomics reveals high biological diversity and specific adaptations in the industrially and medically important fungal genus Aspergillus.</title>
        <authorList>
            <person name="de Vries R.P."/>
            <person name="Riley R."/>
            <person name="Wiebenga A."/>
            <person name="Aguilar-Osorio G."/>
            <person name="Amillis S."/>
            <person name="Uchima C.A."/>
            <person name="Anderluh G."/>
            <person name="Asadollahi M."/>
            <person name="Askin M."/>
            <person name="Barry K."/>
            <person name="Battaglia E."/>
            <person name="Bayram O."/>
            <person name="Benocci T."/>
            <person name="Braus-Stromeyer S.A."/>
            <person name="Caldana C."/>
            <person name="Canovas D."/>
            <person name="Cerqueira G.C."/>
            <person name="Chen F."/>
            <person name="Chen W."/>
            <person name="Choi C."/>
            <person name="Clum A."/>
            <person name="Dos Santos R.A."/>
            <person name="Damasio A.R."/>
            <person name="Diallinas G."/>
            <person name="Emri T."/>
            <person name="Fekete E."/>
            <person name="Flipphi M."/>
            <person name="Freyberg S."/>
            <person name="Gallo A."/>
            <person name="Gournas C."/>
            <person name="Habgood R."/>
            <person name="Hainaut M."/>
            <person name="Harispe M.L."/>
            <person name="Henrissat B."/>
            <person name="Hilden K.S."/>
            <person name="Hope R."/>
            <person name="Hossain A."/>
            <person name="Karabika E."/>
            <person name="Karaffa L."/>
            <person name="Karanyi Z."/>
            <person name="Krasevec N."/>
            <person name="Kuo A."/>
            <person name="Kusch H."/>
            <person name="LaButti K."/>
            <person name="Lagendijk E.L."/>
            <person name="Lapidus A."/>
            <person name="Levasseur A."/>
            <person name="Lindquist E."/>
            <person name="Lipzen A."/>
            <person name="Logrieco A.F."/>
            <person name="MacCabe A."/>
            <person name="Maekelae M.R."/>
            <person name="Malavazi I."/>
            <person name="Melin P."/>
            <person name="Meyer V."/>
            <person name="Mielnichuk N."/>
            <person name="Miskei M."/>
            <person name="Molnar A.P."/>
            <person name="Mule G."/>
            <person name="Ngan C.Y."/>
            <person name="Orejas M."/>
            <person name="Orosz E."/>
            <person name="Ouedraogo J.P."/>
            <person name="Overkamp K.M."/>
            <person name="Park H.-S."/>
            <person name="Perrone G."/>
            <person name="Piumi F."/>
            <person name="Punt P.J."/>
            <person name="Ram A.F."/>
            <person name="Ramon A."/>
            <person name="Rauscher S."/>
            <person name="Record E."/>
            <person name="Riano-Pachon D.M."/>
            <person name="Robert V."/>
            <person name="Roehrig J."/>
            <person name="Ruller R."/>
            <person name="Salamov A."/>
            <person name="Salih N.S."/>
            <person name="Samson R.A."/>
            <person name="Sandor E."/>
            <person name="Sanguinetti M."/>
            <person name="Schuetze T."/>
            <person name="Sepcic K."/>
            <person name="Shelest E."/>
            <person name="Sherlock G."/>
            <person name="Sophianopoulou V."/>
            <person name="Squina F.M."/>
            <person name="Sun H."/>
            <person name="Susca A."/>
            <person name="Todd R.B."/>
            <person name="Tsang A."/>
            <person name="Unkles S.E."/>
            <person name="van de Wiele N."/>
            <person name="van Rossen-Uffink D."/>
            <person name="Oliveira J.V."/>
            <person name="Vesth T.C."/>
            <person name="Visser J."/>
            <person name="Yu J.-H."/>
            <person name="Zhou M."/>
            <person name="Andersen M.R."/>
            <person name="Archer D.B."/>
            <person name="Baker S.E."/>
            <person name="Benoit I."/>
            <person name="Brakhage A.A."/>
            <person name="Braus G.H."/>
            <person name="Fischer R."/>
            <person name="Frisvad J.C."/>
            <person name="Goldman G.H."/>
            <person name="Houbraken J."/>
            <person name="Oakley B."/>
            <person name="Pocsi I."/>
            <person name="Scazzocchio C."/>
            <person name="Seiboth B."/>
            <person name="vanKuyk P.A."/>
            <person name="Wortman J."/>
            <person name="Dyer P.S."/>
            <person name="Grigoriev I.V."/>
        </authorList>
    </citation>
    <scope>NUCLEOTIDE SEQUENCE [LARGE SCALE GENOMIC DNA]</scope>
    <source>
        <strain evidence="2">CBS 506.65</strain>
    </source>
</reference>
<proteinExistence type="predicted"/>
<dbReference type="RefSeq" id="XP_022582452.1">
    <property type="nucleotide sequence ID" value="XM_022722790.1"/>
</dbReference>
<dbReference type="EMBL" id="KV878340">
    <property type="protein sequence ID" value="OJJ47942.1"/>
    <property type="molecule type" value="Genomic_DNA"/>
</dbReference>
<dbReference type="Proteomes" id="UP000184188">
    <property type="component" value="Unassembled WGS sequence"/>
</dbReference>
<dbReference type="GeneID" id="34609255"/>
<keyword evidence="2" id="KW-1185">Reference proteome</keyword>
<sequence>MEEIQCRETGQPVTPSRIQEPTFLVVSADSTPSSVHDAIFGTSDWMTSSRESHHPDSLVRLCRATCVFPVLGIISPVSQTD</sequence>
<gene>
    <name evidence="1" type="ORF">ASPZODRAFT_131556</name>
</gene>
<dbReference type="VEuPathDB" id="FungiDB:ASPZODRAFT_131556"/>
<accession>A0A1L9SKZ9</accession>
<evidence type="ECO:0000313" key="1">
    <source>
        <dbReference type="EMBL" id="OJJ47942.1"/>
    </source>
</evidence>
<name>A0A1L9SKZ9_9EURO</name>
<organism evidence="1 2">
    <name type="scientific">Penicilliopsis zonata CBS 506.65</name>
    <dbReference type="NCBI Taxonomy" id="1073090"/>
    <lineage>
        <taxon>Eukaryota</taxon>
        <taxon>Fungi</taxon>
        <taxon>Dikarya</taxon>
        <taxon>Ascomycota</taxon>
        <taxon>Pezizomycotina</taxon>
        <taxon>Eurotiomycetes</taxon>
        <taxon>Eurotiomycetidae</taxon>
        <taxon>Eurotiales</taxon>
        <taxon>Aspergillaceae</taxon>
        <taxon>Penicilliopsis</taxon>
    </lineage>
</organism>
<evidence type="ECO:0000313" key="2">
    <source>
        <dbReference type="Proteomes" id="UP000184188"/>
    </source>
</evidence>
<protein>
    <submittedName>
        <fullName evidence="1">Uncharacterized protein</fullName>
    </submittedName>
</protein>
<dbReference type="AlphaFoldDB" id="A0A1L9SKZ9"/>